<evidence type="ECO:0000256" key="4">
    <source>
        <dbReference type="ARBA" id="ARBA00023125"/>
    </source>
</evidence>
<keyword evidence="4 5" id="KW-0238">DNA-binding</keyword>
<keyword evidence="6" id="KW-0804">Transcription</keyword>
<keyword evidence="6" id="KW-0175">Coiled coil</keyword>
<dbReference type="Pfam" id="PF05485">
    <property type="entry name" value="THAP"/>
    <property type="match status" value="1"/>
</dbReference>
<name>A0A672HJ97_SALFA</name>
<dbReference type="GO" id="GO:0005654">
    <property type="term" value="C:nucleoplasm"/>
    <property type="evidence" value="ECO:0007669"/>
    <property type="project" value="UniProtKB-SubCell"/>
</dbReference>
<evidence type="ECO:0000256" key="1">
    <source>
        <dbReference type="ARBA" id="ARBA00022723"/>
    </source>
</evidence>
<comment type="subcellular location">
    <subcellularLocation>
        <location evidence="6">Nucleus</location>
        <location evidence="6">Nucleoplasm</location>
    </subcellularLocation>
</comment>
<dbReference type="GO" id="GO:0006357">
    <property type="term" value="P:regulation of transcription by RNA polymerase II"/>
    <property type="evidence" value="ECO:0007669"/>
    <property type="project" value="TreeGrafter"/>
</dbReference>
<organism evidence="8 9">
    <name type="scientific">Salarias fasciatus</name>
    <name type="common">Jewelled blenny</name>
    <name type="synonym">Blennius fasciatus</name>
    <dbReference type="NCBI Taxonomy" id="181472"/>
    <lineage>
        <taxon>Eukaryota</taxon>
        <taxon>Metazoa</taxon>
        <taxon>Chordata</taxon>
        <taxon>Craniata</taxon>
        <taxon>Vertebrata</taxon>
        <taxon>Euteleostomi</taxon>
        <taxon>Actinopterygii</taxon>
        <taxon>Neopterygii</taxon>
        <taxon>Teleostei</taxon>
        <taxon>Neoteleostei</taxon>
        <taxon>Acanthomorphata</taxon>
        <taxon>Ovalentaria</taxon>
        <taxon>Blenniimorphae</taxon>
        <taxon>Blenniiformes</taxon>
        <taxon>Blennioidei</taxon>
        <taxon>Blenniidae</taxon>
        <taxon>Salariinae</taxon>
        <taxon>Salarias</taxon>
    </lineage>
</organism>
<dbReference type="Proteomes" id="UP000472267">
    <property type="component" value="Chromosome 18"/>
</dbReference>
<keyword evidence="1" id="KW-0479">Metal-binding</keyword>
<proteinExistence type="inferred from homology"/>
<sequence length="99" mass="10998">MGGCSAPNCSNSTSIGKQLFRFPKDAARKKKWVVNCRRDFEPTPHSRLCEVSSQRCSVYRLCVCSSGSFMGQGKRARCGLSAQNESCRPADARYSVFHL</sequence>
<feature type="domain" description="THAP-type" evidence="7">
    <location>
        <begin position="1"/>
        <end position="70"/>
    </location>
</feature>
<keyword evidence="2 5" id="KW-0863">Zinc-finger</keyword>
<comment type="function">
    <text evidence="6">DNA-binding transcription regulator that regulates endothelial cell proliferation and G1/S cell-cycle progression. Specifically binds the 5'-[AT]NTNN[GT]GGCA[AGT]-3' core DNA sequence and acts by modulating expression of pRB-E2F cell-cycle target genes.</text>
</comment>
<dbReference type="PANTHER" id="PTHR46600:SF2">
    <property type="entry name" value="THAP DOMAIN-CONTAINING PROTEIN 1"/>
    <property type="match status" value="1"/>
</dbReference>
<comment type="similarity">
    <text evidence="6">Belongs to the THAP1 family.</text>
</comment>
<dbReference type="Ensembl" id="ENSSFAT00005030062.1">
    <property type="protein sequence ID" value="ENSSFAP00005028995.1"/>
    <property type="gene ID" value="ENSSFAG00005014746.1"/>
</dbReference>
<dbReference type="InterPro" id="IPR026516">
    <property type="entry name" value="THAP1/10"/>
</dbReference>
<dbReference type="SUPFAM" id="SSF57716">
    <property type="entry name" value="Glucocorticoid receptor-like (DNA-binding domain)"/>
    <property type="match status" value="1"/>
</dbReference>
<evidence type="ECO:0000256" key="6">
    <source>
        <dbReference type="RuleBase" id="RU369073"/>
    </source>
</evidence>
<keyword evidence="3" id="KW-0862">Zinc</keyword>
<dbReference type="GO" id="GO:0001935">
    <property type="term" value="P:endothelial cell proliferation"/>
    <property type="evidence" value="ECO:0007669"/>
    <property type="project" value="UniProtKB-UniRule"/>
</dbReference>
<dbReference type="GO" id="GO:0003700">
    <property type="term" value="F:DNA-binding transcription factor activity"/>
    <property type="evidence" value="ECO:0007669"/>
    <property type="project" value="UniProtKB-UniRule"/>
</dbReference>
<protein>
    <recommendedName>
        <fullName evidence="6">THAP domain-containing protein 1</fullName>
    </recommendedName>
</protein>
<dbReference type="PROSITE" id="PS50950">
    <property type="entry name" value="ZF_THAP"/>
    <property type="match status" value="1"/>
</dbReference>
<reference evidence="8" key="1">
    <citation type="submission" date="2019-06" db="EMBL/GenBank/DDBJ databases">
        <authorList>
            <consortium name="Wellcome Sanger Institute Data Sharing"/>
        </authorList>
    </citation>
    <scope>NUCLEOTIDE SEQUENCE [LARGE SCALE GENOMIC DNA]</scope>
</reference>
<dbReference type="GO" id="GO:0008270">
    <property type="term" value="F:zinc ion binding"/>
    <property type="evidence" value="ECO:0007669"/>
    <property type="project" value="UniProtKB-KW"/>
</dbReference>
<reference evidence="8" key="2">
    <citation type="submission" date="2025-08" db="UniProtKB">
        <authorList>
            <consortium name="Ensembl"/>
        </authorList>
    </citation>
    <scope>IDENTIFICATION</scope>
</reference>
<evidence type="ECO:0000256" key="2">
    <source>
        <dbReference type="ARBA" id="ARBA00022771"/>
    </source>
</evidence>
<keyword evidence="6" id="KW-0539">Nucleus</keyword>
<evidence type="ECO:0000313" key="9">
    <source>
        <dbReference type="Proteomes" id="UP000472267"/>
    </source>
</evidence>
<evidence type="ECO:0000259" key="7">
    <source>
        <dbReference type="PROSITE" id="PS50950"/>
    </source>
</evidence>
<reference evidence="8" key="3">
    <citation type="submission" date="2025-09" db="UniProtKB">
        <authorList>
            <consortium name="Ensembl"/>
        </authorList>
    </citation>
    <scope>IDENTIFICATION</scope>
</reference>
<keyword evidence="9" id="KW-1185">Reference proteome</keyword>
<dbReference type="InterPro" id="IPR006612">
    <property type="entry name" value="THAP_Znf"/>
</dbReference>
<evidence type="ECO:0000313" key="8">
    <source>
        <dbReference type="Ensembl" id="ENSSFAP00005028995.1"/>
    </source>
</evidence>
<accession>A0A672HJ97</accession>
<keyword evidence="6" id="KW-0805">Transcription regulation</keyword>
<keyword evidence="6" id="KW-0131">Cell cycle</keyword>
<evidence type="ECO:0000256" key="3">
    <source>
        <dbReference type="ARBA" id="ARBA00022833"/>
    </source>
</evidence>
<dbReference type="InParanoid" id="A0A672HJ97"/>
<evidence type="ECO:0000256" key="5">
    <source>
        <dbReference type="PROSITE-ProRule" id="PRU00309"/>
    </source>
</evidence>
<dbReference type="AlphaFoldDB" id="A0A672HJ97"/>
<dbReference type="GO" id="GO:0000978">
    <property type="term" value="F:RNA polymerase II cis-regulatory region sequence-specific DNA binding"/>
    <property type="evidence" value="ECO:0007669"/>
    <property type="project" value="TreeGrafter"/>
</dbReference>
<dbReference type="PANTHER" id="PTHR46600">
    <property type="entry name" value="THAP DOMAIN-CONTAINING"/>
    <property type="match status" value="1"/>
</dbReference>